<feature type="region of interest" description="Disordered" evidence="7">
    <location>
        <begin position="677"/>
        <end position="704"/>
    </location>
</feature>
<feature type="compositionally biased region" description="Low complexity" evidence="7">
    <location>
        <begin position="1032"/>
        <end position="1053"/>
    </location>
</feature>
<evidence type="ECO:0000256" key="4">
    <source>
        <dbReference type="ARBA" id="ARBA00022777"/>
    </source>
</evidence>
<proteinExistence type="predicted"/>
<feature type="region of interest" description="Disordered" evidence="7">
    <location>
        <begin position="1030"/>
        <end position="1053"/>
    </location>
</feature>
<evidence type="ECO:0000256" key="6">
    <source>
        <dbReference type="SAM" id="Coils"/>
    </source>
</evidence>
<evidence type="ECO:0000256" key="7">
    <source>
        <dbReference type="SAM" id="MobiDB-lite"/>
    </source>
</evidence>
<dbReference type="InterPro" id="IPR050205">
    <property type="entry name" value="CDPK_Ser/Thr_kinases"/>
</dbReference>
<dbReference type="OrthoDB" id="5794026at2759"/>
<feature type="region of interest" description="Disordered" evidence="7">
    <location>
        <begin position="362"/>
        <end position="386"/>
    </location>
</feature>
<evidence type="ECO:0000256" key="2">
    <source>
        <dbReference type="ARBA" id="ARBA00022679"/>
    </source>
</evidence>
<dbReference type="PROSITE" id="PS50011">
    <property type="entry name" value="PROTEIN_KINASE_DOM"/>
    <property type="match status" value="1"/>
</dbReference>
<feature type="region of interest" description="Disordered" evidence="7">
    <location>
        <begin position="1"/>
        <end position="50"/>
    </location>
</feature>
<dbReference type="SMART" id="SM00220">
    <property type="entry name" value="S_TKc"/>
    <property type="match status" value="1"/>
</dbReference>
<feature type="compositionally biased region" description="Polar residues" evidence="7">
    <location>
        <begin position="1514"/>
        <end position="1525"/>
    </location>
</feature>
<gene>
    <name evidence="9" type="ORF">ENH_00035690</name>
</gene>
<evidence type="ECO:0000256" key="1">
    <source>
        <dbReference type="ARBA" id="ARBA00022527"/>
    </source>
</evidence>
<dbReference type="Gene3D" id="1.10.510.10">
    <property type="entry name" value="Transferase(Phosphotransferase) domain 1"/>
    <property type="match status" value="1"/>
</dbReference>
<dbReference type="RefSeq" id="XP_013440484.1">
    <property type="nucleotide sequence ID" value="XM_013585030.1"/>
</dbReference>
<feature type="compositionally biased region" description="Low complexity" evidence="7">
    <location>
        <begin position="1225"/>
        <end position="1235"/>
    </location>
</feature>
<feature type="compositionally biased region" description="Basic and acidic residues" evidence="7">
    <location>
        <begin position="31"/>
        <end position="42"/>
    </location>
</feature>
<dbReference type="Proteomes" id="UP000030754">
    <property type="component" value="Unassembled WGS sequence"/>
</dbReference>
<accession>U6MFW3</accession>
<evidence type="ECO:0000313" key="10">
    <source>
        <dbReference type="Proteomes" id="UP000030754"/>
    </source>
</evidence>
<feature type="region of interest" description="Disordered" evidence="7">
    <location>
        <begin position="1489"/>
        <end position="1531"/>
    </location>
</feature>
<dbReference type="InterPro" id="IPR000719">
    <property type="entry name" value="Prot_kinase_dom"/>
</dbReference>
<keyword evidence="4 9" id="KW-0418">Kinase</keyword>
<dbReference type="PANTHER" id="PTHR24349">
    <property type="entry name" value="SERINE/THREONINE-PROTEIN KINASE"/>
    <property type="match status" value="1"/>
</dbReference>
<reference evidence="9" key="2">
    <citation type="submission" date="2013-10" db="EMBL/GenBank/DDBJ databases">
        <authorList>
            <person name="Aslett M."/>
        </authorList>
    </citation>
    <scope>NUCLEOTIDE SEQUENCE [LARGE SCALE GENOMIC DNA]</scope>
    <source>
        <strain evidence="9">Houghton</strain>
    </source>
</reference>
<dbReference type="EMBL" id="HG722714">
    <property type="protein sequence ID" value="CDJ63122.1"/>
    <property type="molecule type" value="Genomic_DNA"/>
</dbReference>
<protein>
    <submittedName>
        <fullName evidence="9">Protein kinase, putative</fullName>
    </submittedName>
</protein>
<feature type="coiled-coil region" evidence="6">
    <location>
        <begin position="202"/>
        <end position="249"/>
    </location>
</feature>
<dbReference type="PROSITE" id="PS00108">
    <property type="entry name" value="PROTEIN_KINASE_ST"/>
    <property type="match status" value="1"/>
</dbReference>
<evidence type="ECO:0000256" key="3">
    <source>
        <dbReference type="ARBA" id="ARBA00022741"/>
    </source>
</evidence>
<feature type="region of interest" description="Disordered" evidence="7">
    <location>
        <begin position="286"/>
        <end position="310"/>
    </location>
</feature>
<organism evidence="9 10">
    <name type="scientific">Eimeria necatrix</name>
    <dbReference type="NCBI Taxonomy" id="51315"/>
    <lineage>
        <taxon>Eukaryota</taxon>
        <taxon>Sar</taxon>
        <taxon>Alveolata</taxon>
        <taxon>Apicomplexa</taxon>
        <taxon>Conoidasida</taxon>
        <taxon>Coccidia</taxon>
        <taxon>Eucoccidiorida</taxon>
        <taxon>Eimeriorina</taxon>
        <taxon>Eimeriidae</taxon>
        <taxon>Eimeria</taxon>
    </lineage>
</organism>
<feature type="region of interest" description="Disordered" evidence="7">
    <location>
        <begin position="1209"/>
        <end position="1239"/>
    </location>
</feature>
<keyword evidence="1" id="KW-0723">Serine/threonine-protein kinase</keyword>
<dbReference type="GO" id="GO:0004674">
    <property type="term" value="F:protein serine/threonine kinase activity"/>
    <property type="evidence" value="ECO:0007669"/>
    <property type="project" value="UniProtKB-KW"/>
</dbReference>
<keyword evidence="10" id="KW-1185">Reference proteome</keyword>
<feature type="domain" description="Protein kinase" evidence="8">
    <location>
        <begin position="532"/>
        <end position="870"/>
    </location>
</feature>
<evidence type="ECO:0000256" key="5">
    <source>
        <dbReference type="ARBA" id="ARBA00022840"/>
    </source>
</evidence>
<feature type="compositionally biased region" description="Low complexity" evidence="7">
    <location>
        <begin position="677"/>
        <end position="695"/>
    </location>
</feature>
<dbReference type="SUPFAM" id="SSF56112">
    <property type="entry name" value="Protein kinase-like (PK-like)"/>
    <property type="match status" value="1"/>
</dbReference>
<name>U6MFW3_9EIME</name>
<sequence>MSFISKSPERHDEQPSQQHHQQLRRQQQQVDHQEQQRTERQQRQQRTPEQLLVRLPDLPSNDLCSFNNAESAHSAAGATQAAAARTAATMAKNSFAPEPPSYHEYAFRRRSRDFLHCSGLEALCSVSNHFFSGEPAPLKDLSIQRPAPVAAVAVAPDGTSGSFHGSVLQRQGFCFSPHQHRSTHGGVYLQHLQQQRPKEQHLQQQEQHVQEQQAQEQEVQRQQLQQQQLQQQRKQRQLQQVQLQQQRQAQGQQLHEQQLQEQEVQQGQSLYGLKQQKLHTHSPDLLSHREEGFPTHRSPQDAAAIAAAANAEETSSVATAAVRSYLQDGMGRTRVDFREQQHHLNPCRAFQDPLLALQQQYKLQQHKSQRQPVQERQRQHEQQVQKQQRHCPSATCNLPVSVPTGRRADSCCNVCCGNGSRSSCSNAFKCASSGLLSTSPVAPVRLAVEQEASTGCTHCRRSTDFRELDSVISRFQCCCHGSSHAPRKSIQLLTGSTTVHDYYRLGELLSVCSLLKPLQQGQHRLKPGQRNACQGVSPGDGSRPLLYHAVTGDERREKRVLKVIKKKRGALQSEAENSWRRMCTHLLNLPPHPNVLSFEAVLETSEAFVFASEQLEGGELFDFLLREKTVHEDVCQFIMVQILRALDHLHRHNLLHRDVKPENLMFRRRVRSNVASAAATRLQQQNHQQGDQQQLEVDEEEKKHLEEVERARTGVAQRVNRSSEPPLLSMEEQHELLLIDFDTSMFIDDPSGNSNDAVTPHRRLVGTYGYLAPEVLKSGCYTPASDLWSVGVILYILMTGSPPLPMEFMTSARSALAVVKQVSEQQGGIDFEAASLVEFPSAQDLCRRLLEMDPRKRIQTAAEALEHPWLDSARKRSLPGCRGFSPPVDSHRLADTHKESNWAPSRRCQHQTAIDVALVDPEMTAEPPNRASIGTGDSLSSIPFEVADDTLNTDGYNRNVDLPGENQAQFDGEGPMALPAFTQEGTGSTEEAVAYCARATVRGAGESLADTPLFPRLPLIDSAATYDRKASGRISSNSSTSSTGNSGSSIKSSSSVSLGSAPVALLPVVAAEHQSSASKSWSECSIDSGQTWCGKSTFQPLHATDAYLLNPRKSSDWSCATTVGRTAGEYSSSSSSSSLGGSFSSSSSLCCTPESQSPITRGPPYLTEVCSSTTMLPSCPAMASRGTSGKAEVPSFASGLLVEDSFPSSIGTSSSGTHNCRNSHSDSQSHSQSTSYYAGGPEEVDAAQEDEWCGLALPLHQRDNTPLQRPLPVAPESMLYGNEALGPTQLEQQQQQQTTMLQMQQMWHMQGQQHLRNRRRAANGLVWQDDQIAQEDGSVMNQSSFAEDCTQYSGIPAAGAAVAAVGDQLRLSLVTSNPEFFSAEAASRFGSFSRSKWNHVLDDPAVTTSRPTAQAPTDKTPCNWHGTCGSVGSYLSLEEFSSDCWQYKQQQQLQEQWHYQQELHSMPSVQAISSSSRPQPLASCNRLNMEDAEASQNRPSLIRSHAAETGARQGFTTSTHSQCSSRRMRDA</sequence>
<keyword evidence="5" id="KW-0067">ATP-binding</keyword>
<dbReference type="Pfam" id="PF00069">
    <property type="entry name" value="Pkinase"/>
    <property type="match status" value="2"/>
</dbReference>
<keyword evidence="3" id="KW-0547">Nucleotide-binding</keyword>
<dbReference type="GeneID" id="25473732"/>
<feature type="compositionally biased region" description="Low complexity" evidence="7">
    <location>
        <begin position="15"/>
        <end position="30"/>
    </location>
</feature>
<keyword evidence="6" id="KW-0175">Coiled coil</keyword>
<dbReference type="VEuPathDB" id="ToxoDB:ENH_00035690"/>
<keyword evidence="2" id="KW-0808">Transferase</keyword>
<evidence type="ECO:0000259" key="8">
    <source>
        <dbReference type="PROSITE" id="PS50011"/>
    </source>
</evidence>
<dbReference type="InterPro" id="IPR008271">
    <property type="entry name" value="Ser/Thr_kinase_AS"/>
</dbReference>
<feature type="compositionally biased region" description="Basic and acidic residues" evidence="7">
    <location>
        <begin position="373"/>
        <end position="383"/>
    </location>
</feature>
<dbReference type="GO" id="GO:0005524">
    <property type="term" value="F:ATP binding"/>
    <property type="evidence" value="ECO:0007669"/>
    <property type="project" value="UniProtKB-KW"/>
</dbReference>
<dbReference type="InterPro" id="IPR011009">
    <property type="entry name" value="Kinase-like_dom_sf"/>
</dbReference>
<reference evidence="9" key="1">
    <citation type="submission" date="2013-10" db="EMBL/GenBank/DDBJ databases">
        <title>Genomic analysis of the causative agents of coccidiosis in chickens.</title>
        <authorList>
            <person name="Reid A.J."/>
            <person name="Blake D."/>
            <person name="Billington K."/>
            <person name="Browne H."/>
            <person name="Dunn M."/>
            <person name="Hung S."/>
            <person name="Kawahara F."/>
            <person name="Miranda-Saavedra D."/>
            <person name="Mourier T."/>
            <person name="Nagra H."/>
            <person name="Otto T.D."/>
            <person name="Rawlings N."/>
            <person name="Sanchez A."/>
            <person name="Sanders M."/>
            <person name="Subramaniam C."/>
            <person name="Tay Y."/>
            <person name="Dear P."/>
            <person name="Doerig C."/>
            <person name="Gruber A."/>
            <person name="Parkinson J."/>
            <person name="Shirley M."/>
            <person name="Wan K.L."/>
            <person name="Berriman M."/>
            <person name="Tomley F."/>
            <person name="Pain A."/>
        </authorList>
    </citation>
    <scope>NUCLEOTIDE SEQUENCE [LARGE SCALE GENOMIC DNA]</scope>
    <source>
        <strain evidence="9">Houghton</strain>
    </source>
</reference>
<evidence type="ECO:0000313" key="9">
    <source>
        <dbReference type="EMBL" id="CDJ63122.1"/>
    </source>
</evidence>
<dbReference type="Gene3D" id="3.30.200.20">
    <property type="entry name" value="Phosphorylase Kinase, domain 1"/>
    <property type="match status" value="1"/>
</dbReference>